<organism evidence="2">
    <name type="scientific">freshwater metagenome</name>
    <dbReference type="NCBI Taxonomy" id="449393"/>
    <lineage>
        <taxon>unclassified sequences</taxon>
        <taxon>metagenomes</taxon>
        <taxon>ecological metagenomes</taxon>
    </lineage>
</organism>
<sequence length="557" mass="61444">MLSSDTSSTDDVIFTARLIRTANPSRPTAHAIAVREGKVLAVGTLEECKEWGIENVDTRFADKVLTAGFVEAHAHSMSGMYSSIPYVGWFGRHMPDGTWVDGIRSTDDLIVRIRSIAESTPVGESIIVAGFDPIYMDSERLDRFHLDDATTHHPVFVFHASAHLATVNSFLLNKYDISTTSQAPGIGRQQDGTPNGELREPAAMALARDEFRFIGRTVASQETFTHFGSAMRNAGITTVADLGNMFYATEESRSTLAQITSEAQFPIRVVSTSRITGGVTEARDTVPKIFASRQYEHEKLFFPIVKLILDGSIQGFTAVLQWPGYFTGEDHGLFLTAPEQVVDILRPFHTAHIGIHCHCNGDATSEVFINAIETLLAEHSWLDHRHTITHAQLITSAQMRRAHNLGMVANFFINHMFFWGDQHRYTTVGPDRAQHLNPCATADRIGLNYSIHTDAPVTPPGHLHTMWAAVNRITPTGQVLGESERITIDRAFHAATIDAAYQLHLDHIVGSLEVGKYADMTVLDDDPYEVDSHKICDISVWGTVLGGVPQPRPTAPA</sequence>
<dbReference type="Gene3D" id="2.30.40.10">
    <property type="entry name" value="Urease, subunit C, domain 1"/>
    <property type="match status" value="1"/>
</dbReference>
<dbReference type="Pfam" id="PF07969">
    <property type="entry name" value="Amidohydro_3"/>
    <property type="match status" value="1"/>
</dbReference>
<protein>
    <submittedName>
        <fullName evidence="2">Unannotated protein</fullName>
    </submittedName>
</protein>
<dbReference type="Gene3D" id="3.20.20.140">
    <property type="entry name" value="Metal-dependent hydrolases"/>
    <property type="match status" value="1"/>
</dbReference>
<dbReference type="AlphaFoldDB" id="A0A6J6DVY7"/>
<dbReference type="InterPro" id="IPR032466">
    <property type="entry name" value="Metal_Hydrolase"/>
</dbReference>
<dbReference type="InterPro" id="IPR013108">
    <property type="entry name" value="Amidohydro_3"/>
</dbReference>
<dbReference type="PANTHER" id="PTHR22642">
    <property type="entry name" value="IMIDAZOLONEPROPIONASE"/>
    <property type="match status" value="1"/>
</dbReference>
<feature type="domain" description="Amidohydrolase 3" evidence="1">
    <location>
        <begin position="62"/>
        <end position="548"/>
    </location>
</feature>
<dbReference type="Gene3D" id="3.10.310.70">
    <property type="match status" value="1"/>
</dbReference>
<name>A0A6J6DVY7_9ZZZZ</name>
<proteinExistence type="predicted"/>
<dbReference type="CDD" id="cd01300">
    <property type="entry name" value="YtcJ_like"/>
    <property type="match status" value="1"/>
</dbReference>
<dbReference type="InterPro" id="IPR011059">
    <property type="entry name" value="Metal-dep_hydrolase_composite"/>
</dbReference>
<reference evidence="2" key="1">
    <citation type="submission" date="2020-05" db="EMBL/GenBank/DDBJ databases">
        <authorList>
            <person name="Chiriac C."/>
            <person name="Salcher M."/>
            <person name="Ghai R."/>
            <person name="Kavagutti S V."/>
        </authorList>
    </citation>
    <scope>NUCLEOTIDE SEQUENCE</scope>
</reference>
<dbReference type="SUPFAM" id="SSF51556">
    <property type="entry name" value="Metallo-dependent hydrolases"/>
    <property type="match status" value="1"/>
</dbReference>
<evidence type="ECO:0000259" key="1">
    <source>
        <dbReference type="Pfam" id="PF07969"/>
    </source>
</evidence>
<accession>A0A6J6DVY7</accession>
<dbReference type="InterPro" id="IPR033932">
    <property type="entry name" value="YtcJ-like"/>
</dbReference>
<dbReference type="PANTHER" id="PTHR22642:SF2">
    <property type="entry name" value="PROTEIN LONG AFTER FAR-RED 3"/>
    <property type="match status" value="1"/>
</dbReference>
<evidence type="ECO:0000313" key="2">
    <source>
        <dbReference type="EMBL" id="CAB4567656.1"/>
    </source>
</evidence>
<dbReference type="EMBL" id="CAEZTC010000168">
    <property type="protein sequence ID" value="CAB4567656.1"/>
    <property type="molecule type" value="Genomic_DNA"/>
</dbReference>
<gene>
    <name evidence="2" type="ORF">UFOPK1572_01192</name>
</gene>
<dbReference type="GO" id="GO:0016810">
    <property type="term" value="F:hydrolase activity, acting on carbon-nitrogen (but not peptide) bonds"/>
    <property type="evidence" value="ECO:0007669"/>
    <property type="project" value="InterPro"/>
</dbReference>
<dbReference type="SUPFAM" id="SSF51338">
    <property type="entry name" value="Composite domain of metallo-dependent hydrolases"/>
    <property type="match status" value="1"/>
</dbReference>